<comment type="similarity">
    <text evidence="2">Belongs to the complex I subunit 6 family.</text>
</comment>
<proteinExistence type="inferred from homology"/>
<evidence type="ECO:0000256" key="4">
    <source>
        <dbReference type="ARBA" id="ARBA00021095"/>
    </source>
</evidence>
<keyword evidence="13 16" id="KW-0472">Membrane</keyword>
<evidence type="ECO:0000256" key="16">
    <source>
        <dbReference type="SAM" id="Phobius"/>
    </source>
</evidence>
<evidence type="ECO:0000256" key="10">
    <source>
        <dbReference type="ARBA" id="ARBA00022989"/>
    </source>
</evidence>
<dbReference type="Proteomes" id="UP000295264">
    <property type="component" value="Unassembled WGS sequence"/>
</dbReference>
<dbReference type="InterPro" id="IPR050269">
    <property type="entry name" value="ComplexI_Subunit6"/>
</dbReference>
<dbReference type="EMBL" id="QWLN02000017">
    <property type="protein sequence ID" value="TEA42713.1"/>
    <property type="molecule type" value="Genomic_DNA"/>
</dbReference>
<evidence type="ECO:0000256" key="12">
    <source>
        <dbReference type="ARBA" id="ARBA00023128"/>
    </source>
</evidence>
<dbReference type="GO" id="GO:0008137">
    <property type="term" value="F:NADH dehydrogenase (ubiquinone) activity"/>
    <property type="evidence" value="ECO:0007669"/>
    <property type="project" value="UniProtKB-EC"/>
</dbReference>
<evidence type="ECO:0000256" key="11">
    <source>
        <dbReference type="ARBA" id="ARBA00023027"/>
    </source>
</evidence>
<evidence type="ECO:0000256" key="15">
    <source>
        <dbReference type="ARBA" id="ARBA00049551"/>
    </source>
</evidence>
<evidence type="ECO:0000256" key="2">
    <source>
        <dbReference type="ARBA" id="ARBA00005698"/>
    </source>
</evidence>
<evidence type="ECO:0000256" key="13">
    <source>
        <dbReference type="ARBA" id="ARBA00023136"/>
    </source>
</evidence>
<accession>A0A484H492</accession>
<keyword evidence="10 16" id="KW-1133">Transmembrane helix</keyword>
<evidence type="ECO:0000256" key="7">
    <source>
        <dbReference type="ARBA" id="ARBA00022692"/>
    </source>
</evidence>
<feature type="transmembrane region" description="Helical" evidence="16">
    <location>
        <begin position="6"/>
        <end position="36"/>
    </location>
</feature>
<dbReference type="PANTHER" id="PTHR11435:SF1">
    <property type="entry name" value="NADH-UBIQUINONE OXIDOREDUCTASE CHAIN 6"/>
    <property type="match status" value="1"/>
</dbReference>
<keyword evidence="7 16" id="KW-0812">Transmembrane</keyword>
<evidence type="ECO:0000313" key="18">
    <source>
        <dbReference type="Proteomes" id="UP000295264"/>
    </source>
</evidence>
<evidence type="ECO:0000313" key="17">
    <source>
        <dbReference type="EMBL" id="TEA42713.1"/>
    </source>
</evidence>
<evidence type="ECO:0000256" key="8">
    <source>
        <dbReference type="ARBA" id="ARBA00022967"/>
    </source>
</evidence>
<keyword evidence="5" id="KW-0813">Transport</keyword>
<keyword evidence="9" id="KW-0249">Electron transport</keyword>
<evidence type="ECO:0000256" key="5">
    <source>
        <dbReference type="ARBA" id="ARBA00022448"/>
    </source>
</evidence>
<sequence length="57" mass="6178">PIYGELGLIVVGGFGCGIVLNFGGLFWGLIAFLIYLGRMLVVFGYMTAMATEQYPEV</sequence>
<evidence type="ECO:0000256" key="14">
    <source>
        <dbReference type="ARBA" id="ARBA00031019"/>
    </source>
</evidence>
<name>A0A484H492_SOUCH</name>
<evidence type="ECO:0000256" key="1">
    <source>
        <dbReference type="ARBA" id="ARBA00004225"/>
    </source>
</evidence>
<reference evidence="17 18" key="1">
    <citation type="journal article" date="2018" name="Genomics">
        <title>Molecular footprints of inshore aquatic adaptation in Indo-Pacific humpback dolphin (Sousa chinensis).</title>
        <authorList>
            <person name="Ming Y."/>
            <person name="Jian J."/>
            <person name="Yu F."/>
            <person name="Yu X."/>
            <person name="Wang J."/>
            <person name="Liu W."/>
        </authorList>
    </citation>
    <scope>NUCLEOTIDE SEQUENCE [LARGE SCALE GENOMIC DNA]</scope>
    <source>
        <strain evidence="17">MY-2018</strain>
        <tissue evidence="17">Skin</tissue>
    </source>
</reference>
<dbReference type="Pfam" id="PF00499">
    <property type="entry name" value="Oxidored_q3"/>
    <property type="match status" value="1"/>
</dbReference>
<evidence type="ECO:0000256" key="3">
    <source>
        <dbReference type="ARBA" id="ARBA00012944"/>
    </source>
</evidence>
<keyword evidence="12" id="KW-0496">Mitochondrion</keyword>
<keyword evidence="18" id="KW-1185">Reference proteome</keyword>
<evidence type="ECO:0000256" key="6">
    <source>
        <dbReference type="ARBA" id="ARBA00022660"/>
    </source>
</evidence>
<evidence type="ECO:0000256" key="9">
    <source>
        <dbReference type="ARBA" id="ARBA00022982"/>
    </source>
</evidence>
<comment type="subcellular location">
    <subcellularLocation>
        <location evidence="1">Mitochondrion membrane</location>
        <topology evidence="1">Multi-pass membrane protein</topology>
    </subcellularLocation>
</comment>
<feature type="non-terminal residue" evidence="17">
    <location>
        <position position="1"/>
    </location>
</feature>
<protein>
    <recommendedName>
        <fullName evidence="4">NADH-ubiquinone oxidoreductase chain 6</fullName>
        <ecNumber evidence="3">7.1.1.2</ecNumber>
    </recommendedName>
    <alternativeName>
        <fullName evidence="14">NADH dehydrogenase subunit 6</fullName>
    </alternativeName>
</protein>
<dbReference type="PANTHER" id="PTHR11435">
    <property type="entry name" value="NADH UBIQUINONE OXIDOREDUCTASE SUBUNIT ND6"/>
    <property type="match status" value="1"/>
</dbReference>
<organism evidence="17 18">
    <name type="scientific">Sousa chinensis</name>
    <name type="common">Indo-pacific humpbacked dolphin</name>
    <name type="synonym">Steno chinensis</name>
    <dbReference type="NCBI Taxonomy" id="103600"/>
    <lineage>
        <taxon>Eukaryota</taxon>
        <taxon>Metazoa</taxon>
        <taxon>Chordata</taxon>
        <taxon>Craniata</taxon>
        <taxon>Vertebrata</taxon>
        <taxon>Euteleostomi</taxon>
        <taxon>Mammalia</taxon>
        <taxon>Eutheria</taxon>
        <taxon>Laurasiatheria</taxon>
        <taxon>Artiodactyla</taxon>
        <taxon>Whippomorpha</taxon>
        <taxon>Cetacea</taxon>
        <taxon>Odontoceti</taxon>
        <taxon>Delphinidae</taxon>
        <taxon>Sousa</taxon>
    </lineage>
</organism>
<dbReference type="GO" id="GO:0031966">
    <property type="term" value="C:mitochondrial membrane"/>
    <property type="evidence" value="ECO:0007669"/>
    <property type="project" value="UniProtKB-SubCell"/>
</dbReference>
<comment type="catalytic activity">
    <reaction evidence="15">
        <text>a ubiquinone + NADH + 5 H(+)(in) = a ubiquinol + NAD(+) + 4 H(+)(out)</text>
        <dbReference type="Rhea" id="RHEA:29091"/>
        <dbReference type="Rhea" id="RHEA-COMP:9565"/>
        <dbReference type="Rhea" id="RHEA-COMP:9566"/>
        <dbReference type="ChEBI" id="CHEBI:15378"/>
        <dbReference type="ChEBI" id="CHEBI:16389"/>
        <dbReference type="ChEBI" id="CHEBI:17976"/>
        <dbReference type="ChEBI" id="CHEBI:57540"/>
        <dbReference type="ChEBI" id="CHEBI:57945"/>
        <dbReference type="EC" id="7.1.1.2"/>
    </reaction>
</comment>
<dbReference type="InterPro" id="IPR001457">
    <property type="entry name" value="NADH_UbQ/plastoQ_OxRdtase_su6"/>
</dbReference>
<comment type="caution">
    <text evidence="17">The sequence shown here is derived from an EMBL/GenBank/DDBJ whole genome shotgun (WGS) entry which is preliminary data.</text>
</comment>
<dbReference type="AlphaFoldDB" id="A0A484H492"/>
<keyword evidence="8" id="KW-1278">Translocase</keyword>
<dbReference type="EC" id="7.1.1.2" evidence="3"/>
<keyword evidence="6" id="KW-0679">Respiratory chain</keyword>
<keyword evidence="11" id="KW-0520">NAD</keyword>
<gene>
    <name evidence="17" type="ORF">DBR06_SOUSAS1610236</name>
</gene>